<name>A0A0C2G3T9_9BILA</name>
<protein>
    <submittedName>
        <fullName evidence="1">Uncharacterized protein</fullName>
    </submittedName>
</protein>
<proteinExistence type="predicted"/>
<dbReference type="Proteomes" id="UP000054047">
    <property type="component" value="Unassembled WGS sequence"/>
</dbReference>
<feature type="non-terminal residue" evidence="1">
    <location>
        <position position="51"/>
    </location>
</feature>
<accession>A0A0C2G3T9</accession>
<sequence>MQGDDAAAWIRTPHGTGSAGHCAGAVHHVHISLGRLLSYDERPYEVGDVAL</sequence>
<gene>
    <name evidence="1" type="ORF">ANCDUO_16274</name>
</gene>
<evidence type="ECO:0000313" key="1">
    <source>
        <dbReference type="EMBL" id="KIH53594.1"/>
    </source>
</evidence>
<organism evidence="1 2">
    <name type="scientific">Ancylostoma duodenale</name>
    <dbReference type="NCBI Taxonomy" id="51022"/>
    <lineage>
        <taxon>Eukaryota</taxon>
        <taxon>Metazoa</taxon>
        <taxon>Ecdysozoa</taxon>
        <taxon>Nematoda</taxon>
        <taxon>Chromadorea</taxon>
        <taxon>Rhabditida</taxon>
        <taxon>Rhabditina</taxon>
        <taxon>Rhabditomorpha</taxon>
        <taxon>Strongyloidea</taxon>
        <taxon>Ancylostomatidae</taxon>
        <taxon>Ancylostomatinae</taxon>
        <taxon>Ancylostoma</taxon>
    </lineage>
</organism>
<evidence type="ECO:0000313" key="2">
    <source>
        <dbReference type="Proteomes" id="UP000054047"/>
    </source>
</evidence>
<dbReference type="AlphaFoldDB" id="A0A0C2G3T9"/>
<reference evidence="1 2" key="1">
    <citation type="submission" date="2013-12" db="EMBL/GenBank/DDBJ databases">
        <title>Draft genome of the parsitic nematode Ancylostoma duodenale.</title>
        <authorList>
            <person name="Mitreva M."/>
        </authorList>
    </citation>
    <scope>NUCLEOTIDE SEQUENCE [LARGE SCALE GENOMIC DNA]</scope>
    <source>
        <strain evidence="1 2">Zhejiang</strain>
    </source>
</reference>
<dbReference type="EMBL" id="KN740846">
    <property type="protein sequence ID" value="KIH53594.1"/>
    <property type="molecule type" value="Genomic_DNA"/>
</dbReference>
<keyword evidence="2" id="KW-1185">Reference proteome</keyword>